<dbReference type="EMBL" id="LSUQ01000038">
    <property type="protein sequence ID" value="OAG93363.1"/>
    <property type="molecule type" value="Genomic_DNA"/>
</dbReference>
<reference evidence="1 2" key="1">
    <citation type="submission" date="2016-02" db="EMBL/GenBank/DDBJ databases">
        <title>Draft genome sequence of Acidibacillus ferrooxidans SLC66.</title>
        <authorList>
            <person name="Oliveira G."/>
            <person name="Nancucheo I."/>
            <person name="Dall'Agnol H."/>
            <person name="Johnson B."/>
            <person name="Oliveira R."/>
            <person name="Nunes G.L."/>
            <person name="Tzotzos G."/>
            <person name="Orellana S.C."/>
            <person name="Salim A.C."/>
            <person name="Araujo F.M."/>
        </authorList>
    </citation>
    <scope>NUCLEOTIDE SEQUENCE [LARGE SCALE GENOMIC DNA]</scope>
    <source>
        <strain evidence="1 2">SLC66</strain>
    </source>
</reference>
<dbReference type="Proteomes" id="UP000077421">
    <property type="component" value="Unassembled WGS sequence"/>
</dbReference>
<gene>
    <name evidence="1" type="ORF">AYW79_10985</name>
</gene>
<dbReference type="AlphaFoldDB" id="A0A162S0Y4"/>
<accession>A0A162S0Y4</accession>
<evidence type="ECO:0000313" key="1">
    <source>
        <dbReference type="EMBL" id="OAG93363.1"/>
    </source>
</evidence>
<evidence type="ECO:0000313" key="2">
    <source>
        <dbReference type="Proteomes" id="UP000077421"/>
    </source>
</evidence>
<comment type="caution">
    <text evidence="1">The sequence shown here is derived from an EMBL/GenBank/DDBJ whole genome shotgun (WGS) entry which is preliminary data.</text>
</comment>
<sequence length="67" mass="7358">MCGHGSPSYIPQSILHALSRVLHQEDAVMGQKVQCAENVLDHFQTRGGCFCSLGMSQRHVNENGEFA</sequence>
<proteinExistence type="predicted"/>
<name>A0A162S0Y4_9BACL</name>
<organism evidence="1 2">
    <name type="scientific">Ferroacidibacillus organovorans</name>
    <dbReference type="NCBI Taxonomy" id="1765683"/>
    <lineage>
        <taxon>Bacteria</taxon>
        <taxon>Bacillati</taxon>
        <taxon>Bacillota</taxon>
        <taxon>Bacilli</taxon>
        <taxon>Bacillales</taxon>
        <taxon>Alicyclobacillaceae</taxon>
        <taxon>Ferroacidibacillus</taxon>
    </lineage>
</organism>
<protein>
    <submittedName>
        <fullName evidence="1">Uncharacterized protein</fullName>
    </submittedName>
</protein>